<dbReference type="InterPro" id="IPR016683">
    <property type="entry name" value="Glyco_trans_28_RedA_prd"/>
</dbReference>
<dbReference type="Proteomes" id="UP000217545">
    <property type="component" value="Chromosome"/>
</dbReference>
<feature type="domain" description="Glycosyl transferase family 28 C-terminal" evidence="1">
    <location>
        <begin position="273"/>
        <end position="368"/>
    </location>
</feature>
<gene>
    <name evidence="2" type="ORF">PhaeoP63_03049</name>
</gene>
<dbReference type="RefSeq" id="WP_024098409.1">
    <property type="nucleotide sequence ID" value="NZ_CP010588.1"/>
</dbReference>
<organism evidence="2 3">
    <name type="scientific">Phaeobacter gallaeciensis</name>
    <dbReference type="NCBI Taxonomy" id="60890"/>
    <lineage>
        <taxon>Bacteria</taxon>
        <taxon>Pseudomonadati</taxon>
        <taxon>Pseudomonadota</taxon>
        <taxon>Alphaproteobacteria</taxon>
        <taxon>Rhodobacterales</taxon>
        <taxon>Roseobacteraceae</taxon>
        <taxon>Phaeobacter</taxon>
    </lineage>
</organism>
<dbReference type="SUPFAM" id="SSF53756">
    <property type="entry name" value="UDP-Glycosyltransferase/glycogen phosphorylase"/>
    <property type="match status" value="1"/>
</dbReference>
<evidence type="ECO:0000313" key="3">
    <source>
        <dbReference type="Proteomes" id="UP000217545"/>
    </source>
</evidence>
<evidence type="ECO:0000259" key="1">
    <source>
        <dbReference type="Pfam" id="PF04101"/>
    </source>
</evidence>
<dbReference type="InterPro" id="IPR007235">
    <property type="entry name" value="Glyco_trans_28_C"/>
</dbReference>
<dbReference type="EMBL" id="CP010784">
    <property type="protein sequence ID" value="ATF07098.1"/>
    <property type="molecule type" value="Genomic_DNA"/>
</dbReference>
<proteinExistence type="predicted"/>
<dbReference type="AlphaFoldDB" id="A0AAD0EE09"/>
<evidence type="ECO:0000313" key="2">
    <source>
        <dbReference type="EMBL" id="ATF07098.1"/>
    </source>
</evidence>
<dbReference type="GeneID" id="31847422"/>
<dbReference type="PIRSF" id="PIRSF017085">
    <property type="entry name" value="Glycosyltransf_RedA_prd"/>
    <property type="match status" value="1"/>
</dbReference>
<dbReference type="GO" id="GO:0016758">
    <property type="term" value="F:hexosyltransferase activity"/>
    <property type="evidence" value="ECO:0007669"/>
    <property type="project" value="InterPro"/>
</dbReference>
<dbReference type="Pfam" id="PF04101">
    <property type="entry name" value="Glyco_tran_28_C"/>
    <property type="match status" value="1"/>
</dbReference>
<reference evidence="2 3" key="1">
    <citation type="journal article" date="2017" name="Front. Microbiol.">
        <title>Phaeobacter piscinae sp. nov., a species of the Roseobacter group and potential aquaculture probiont.</title>
        <authorList>
            <person name="Sonnenschein E.C."/>
            <person name="Phippen C.B.W."/>
            <person name="Nielsen K.F."/>
            <person name="Mateiu R.V."/>
            <person name="Melchiorsen J."/>
            <person name="Gram L."/>
            <person name="Overmann J."/>
            <person name="Freese H.M."/>
        </authorList>
    </citation>
    <scope>NUCLEOTIDE SEQUENCE [LARGE SCALE GENOMIC DNA]</scope>
    <source>
        <strain evidence="2 3">P63</strain>
    </source>
</reference>
<name>A0AAD0EE09_9RHOB</name>
<keyword evidence="2" id="KW-0808">Transferase</keyword>
<accession>A0AAD0EE09</accession>
<dbReference type="PANTHER" id="PTHR21015:SF28">
    <property type="entry name" value="SLL1722 PROTEIN"/>
    <property type="match status" value="1"/>
</dbReference>
<sequence length="403" mass="43586">MTANAPSSALRGARVMLYSHDTFGLGHLRRSRALAGAITHADPTASALILTGSPVAGRFAFPSRVDHVRLPGVIKRSDGSYASRTMGMSIEETTSLRAGLIRSTALQYAPDVLIVDKEPTGFRGELLPTLDELKSNGNTQLILGLRDVLDEPDVLATEWARKDAVAATEQFYDEIWVYGIRSVYDPTAGLPLSQEAQARMHWTGYLRRDLGELGAPPEQPYVLITPGGGGDGAMMVDLVLTAYERDPDLAPRAMLVYGPFLSGDTRTEFETRVAALDGRVTAVGFESEIETLFAGAQGVVCMGGYNTFCEVLSFDKPAVIVPRTTPRLEQWIRASRAEELGLTAMLDERRDGWTPEAMIRAIRALADQPPPSAAIPDGLLDGLDYVTDRVDALLHGTNGKAAE</sequence>
<protein>
    <submittedName>
        <fullName evidence="2">Glycosyl transferase</fullName>
    </submittedName>
</protein>
<dbReference type="PANTHER" id="PTHR21015">
    <property type="entry name" value="UDP-N-ACETYLGLUCOSAMINE--N-ACETYLMURAMYL-(PENTAPEPTIDE) PYROPHOSPHORYL-UNDECAPRENOL N-ACETYLGLUCOSAMINE TRANSFERASE 1"/>
    <property type="match status" value="1"/>
</dbReference>
<dbReference type="Gene3D" id="3.40.50.2000">
    <property type="entry name" value="Glycogen Phosphorylase B"/>
    <property type="match status" value="1"/>
</dbReference>